<gene>
    <name evidence="6" type="ORF">CYCCA115_LOCUS6621</name>
</gene>
<dbReference type="PANTHER" id="PTHR13878">
    <property type="entry name" value="GULONOLACTONE OXIDASE"/>
    <property type="match status" value="1"/>
</dbReference>
<keyword evidence="2" id="KW-0560">Oxidoreductase</keyword>
<dbReference type="InterPro" id="IPR050432">
    <property type="entry name" value="FAD-linked_Oxidoreductases_BP"/>
</dbReference>
<dbReference type="InterPro" id="IPR036318">
    <property type="entry name" value="FAD-bd_PCMH-like_sf"/>
</dbReference>
<feature type="signal peptide" evidence="4">
    <location>
        <begin position="1"/>
        <end position="21"/>
    </location>
</feature>
<evidence type="ECO:0000256" key="1">
    <source>
        <dbReference type="ARBA" id="ARBA00005466"/>
    </source>
</evidence>
<dbReference type="InterPro" id="IPR006094">
    <property type="entry name" value="Oxid_FAD_bind_N"/>
</dbReference>
<comment type="similarity">
    <text evidence="1">Belongs to the oxygen-dependent FAD-linked oxidoreductase family.</text>
</comment>
<dbReference type="Pfam" id="PF01565">
    <property type="entry name" value="FAD_binding_4"/>
    <property type="match status" value="1"/>
</dbReference>
<accession>A0AAD2FGU9</accession>
<dbReference type="GO" id="GO:0071949">
    <property type="term" value="F:FAD binding"/>
    <property type="evidence" value="ECO:0007669"/>
    <property type="project" value="InterPro"/>
</dbReference>
<dbReference type="PROSITE" id="PS51387">
    <property type="entry name" value="FAD_PCMH"/>
    <property type="match status" value="1"/>
</dbReference>
<proteinExistence type="inferred from homology"/>
<dbReference type="PANTHER" id="PTHR13878:SF91">
    <property type="entry name" value="FAD BINDING DOMAIN PROTEIN (AFU_ORTHOLOGUE AFUA_6G12070)-RELATED"/>
    <property type="match status" value="1"/>
</dbReference>
<protein>
    <recommendedName>
        <fullName evidence="5">FAD-binding PCMH-type domain-containing protein</fullName>
    </recommendedName>
</protein>
<organism evidence="6 7">
    <name type="scientific">Cylindrotheca closterium</name>
    <dbReference type="NCBI Taxonomy" id="2856"/>
    <lineage>
        <taxon>Eukaryota</taxon>
        <taxon>Sar</taxon>
        <taxon>Stramenopiles</taxon>
        <taxon>Ochrophyta</taxon>
        <taxon>Bacillariophyta</taxon>
        <taxon>Bacillariophyceae</taxon>
        <taxon>Bacillariophycidae</taxon>
        <taxon>Bacillariales</taxon>
        <taxon>Bacillariaceae</taxon>
        <taxon>Cylindrotheca</taxon>
    </lineage>
</organism>
<keyword evidence="7" id="KW-1185">Reference proteome</keyword>
<keyword evidence="4" id="KW-0732">Signal</keyword>
<sequence length="627" mass="67681">MLPSLQNLLLLLSSFPILTLAKEYNAKECLAWPNSTVWTEDLGEMLTANAALHGPFPAGYYMDSCESLGTNAFAISQAGSGICMHAHACKREFCRPEFGMDLPAYIVEAKQASDIQAALSFSKTHDIQVTVKTTGHSYHGASTAKDSLLIWMQNFEKNGTIYDNYTSCDGGTTYHAVVAVNGGETWNDVIEAVGPNYHVVTGGARTVSAAGGWLQGSGLSFTSRQYGLGVDQAVQFEAVLADGTMVTANSCENTDLFWALRGGGGGTFGVVTNVLYELHPVTPVIVTNWFIEGFENAPDQGGAAVAAWFSYWIEISPDLDPRIGGFFSTNGVHFVFMGTLEEAKAAYLDAFDLWYNDELLPISQFIEGRYGALPPSLVTEEVPDWYTYKGGADAYNNPNATDATGDAYAGVEYIAARLVPASFIRENPDEIFNLLINIVSTPGGFLSSVNYILGGNIQNVGNNETSVSPALRGAAWNLFTDPASVSKVFEVLPNTVTGACFNHHSPVEPDWRNSLWGTQYDRLLELKNKYDPDRVFNCWHCVGYTGDENPVLEGDDTRDEAGHLSTFECVVKNETDGGDTSDNGTSDNNTDTDVGGDEPSGSHAPMHQHQHATVVVAIAASIIASVF</sequence>
<dbReference type="InterPro" id="IPR016169">
    <property type="entry name" value="FAD-bd_PCMH_sub2"/>
</dbReference>
<feature type="region of interest" description="Disordered" evidence="3">
    <location>
        <begin position="572"/>
        <end position="608"/>
    </location>
</feature>
<dbReference type="EMBL" id="CAKOGP040000802">
    <property type="protein sequence ID" value="CAJ1939514.1"/>
    <property type="molecule type" value="Genomic_DNA"/>
</dbReference>
<feature type="compositionally biased region" description="Low complexity" evidence="3">
    <location>
        <begin position="578"/>
        <end position="593"/>
    </location>
</feature>
<dbReference type="Gene3D" id="3.30.465.10">
    <property type="match status" value="2"/>
</dbReference>
<dbReference type="AlphaFoldDB" id="A0AAD2FGU9"/>
<evidence type="ECO:0000256" key="2">
    <source>
        <dbReference type="ARBA" id="ARBA00023002"/>
    </source>
</evidence>
<evidence type="ECO:0000313" key="6">
    <source>
        <dbReference type="EMBL" id="CAJ1939514.1"/>
    </source>
</evidence>
<dbReference type="Proteomes" id="UP001295423">
    <property type="component" value="Unassembled WGS sequence"/>
</dbReference>
<evidence type="ECO:0000313" key="7">
    <source>
        <dbReference type="Proteomes" id="UP001295423"/>
    </source>
</evidence>
<evidence type="ECO:0000259" key="5">
    <source>
        <dbReference type="PROSITE" id="PS51387"/>
    </source>
</evidence>
<feature type="domain" description="FAD-binding PCMH-type" evidence="5">
    <location>
        <begin position="98"/>
        <end position="281"/>
    </location>
</feature>
<comment type="caution">
    <text evidence="6">The sequence shown here is derived from an EMBL/GenBank/DDBJ whole genome shotgun (WGS) entry which is preliminary data.</text>
</comment>
<name>A0AAD2FGU9_9STRA</name>
<dbReference type="InterPro" id="IPR016166">
    <property type="entry name" value="FAD-bd_PCMH"/>
</dbReference>
<evidence type="ECO:0000256" key="4">
    <source>
        <dbReference type="SAM" id="SignalP"/>
    </source>
</evidence>
<dbReference type="Pfam" id="PF08031">
    <property type="entry name" value="BBE"/>
    <property type="match status" value="1"/>
</dbReference>
<reference evidence="6" key="1">
    <citation type="submission" date="2023-08" db="EMBL/GenBank/DDBJ databases">
        <authorList>
            <person name="Audoor S."/>
            <person name="Bilcke G."/>
        </authorList>
    </citation>
    <scope>NUCLEOTIDE SEQUENCE</scope>
</reference>
<evidence type="ECO:0000256" key="3">
    <source>
        <dbReference type="SAM" id="MobiDB-lite"/>
    </source>
</evidence>
<feature type="chain" id="PRO_5042208025" description="FAD-binding PCMH-type domain-containing protein" evidence="4">
    <location>
        <begin position="22"/>
        <end position="627"/>
    </location>
</feature>
<dbReference type="GO" id="GO:0016491">
    <property type="term" value="F:oxidoreductase activity"/>
    <property type="evidence" value="ECO:0007669"/>
    <property type="project" value="UniProtKB-KW"/>
</dbReference>
<dbReference type="InterPro" id="IPR012951">
    <property type="entry name" value="BBE"/>
</dbReference>
<dbReference type="SUPFAM" id="SSF56176">
    <property type="entry name" value="FAD-binding/transporter-associated domain-like"/>
    <property type="match status" value="1"/>
</dbReference>